<dbReference type="AlphaFoldDB" id="A0A3S2VMA5"/>
<dbReference type="RefSeq" id="WP_127767874.1">
    <property type="nucleotide sequence ID" value="NZ_SADE01000004.1"/>
</dbReference>
<proteinExistence type="predicted"/>
<evidence type="ECO:0000313" key="2">
    <source>
        <dbReference type="Proteomes" id="UP000287447"/>
    </source>
</evidence>
<sequence length="59" mass="6659">MMMIQSQERKDSSESQREMAISLINELGFDAAVAVCCEHGWENTLEQVMDMLPVEATSH</sequence>
<organism evidence="1 2">
    <name type="scientific">Hwanghaeella grinnelliae</name>
    <dbReference type="NCBI Taxonomy" id="2500179"/>
    <lineage>
        <taxon>Bacteria</taxon>
        <taxon>Pseudomonadati</taxon>
        <taxon>Pseudomonadota</taxon>
        <taxon>Alphaproteobacteria</taxon>
        <taxon>Rhodospirillales</taxon>
        <taxon>Rhodospirillaceae</taxon>
        <taxon>Hwanghaeella</taxon>
    </lineage>
</organism>
<accession>A0A3S2VMA5</accession>
<dbReference type="Proteomes" id="UP000287447">
    <property type="component" value="Unassembled WGS sequence"/>
</dbReference>
<evidence type="ECO:0000313" key="1">
    <source>
        <dbReference type="EMBL" id="RVU33844.1"/>
    </source>
</evidence>
<protein>
    <submittedName>
        <fullName evidence="1">Uncharacterized protein</fullName>
    </submittedName>
</protein>
<comment type="caution">
    <text evidence="1">The sequence shown here is derived from an EMBL/GenBank/DDBJ whole genome shotgun (WGS) entry which is preliminary data.</text>
</comment>
<keyword evidence="2" id="KW-1185">Reference proteome</keyword>
<reference evidence="2" key="1">
    <citation type="submission" date="2019-01" db="EMBL/GenBank/DDBJ databases">
        <title>Gri0909 isolated from a small marine red alga.</title>
        <authorList>
            <person name="Kim J."/>
            <person name="Jeong S.E."/>
            <person name="Jeon C.O."/>
        </authorList>
    </citation>
    <scope>NUCLEOTIDE SEQUENCE [LARGE SCALE GENOMIC DNA]</scope>
    <source>
        <strain evidence="2">Gri0909</strain>
    </source>
</reference>
<name>A0A3S2VMA5_9PROT</name>
<dbReference type="EMBL" id="SADE01000004">
    <property type="protein sequence ID" value="RVU33844.1"/>
    <property type="molecule type" value="Genomic_DNA"/>
</dbReference>
<gene>
    <name evidence="1" type="ORF">EOI86_22180</name>
</gene>